<keyword evidence="6" id="KW-0769">Symport</keyword>
<dbReference type="InterPro" id="IPR050277">
    <property type="entry name" value="Sodium:Solute_Symporter"/>
</dbReference>
<dbReference type="GO" id="GO:0006814">
    <property type="term" value="P:sodium ion transport"/>
    <property type="evidence" value="ECO:0007669"/>
    <property type="project" value="UniProtKB-KW"/>
</dbReference>
<feature type="transmembrane region" description="Helical" evidence="14">
    <location>
        <begin position="86"/>
        <end position="105"/>
    </location>
</feature>
<keyword evidence="7 14" id="KW-1133">Transmembrane helix</keyword>
<dbReference type="PROSITE" id="PS50283">
    <property type="entry name" value="NA_SOLUT_SYMP_3"/>
    <property type="match status" value="1"/>
</dbReference>
<keyword evidence="8" id="KW-0915">Sodium</keyword>
<feature type="transmembrane region" description="Helical" evidence="14">
    <location>
        <begin position="228"/>
        <end position="248"/>
    </location>
</feature>
<dbReference type="Pfam" id="PF00474">
    <property type="entry name" value="SSF"/>
    <property type="match status" value="1"/>
</dbReference>
<evidence type="ECO:0000256" key="4">
    <source>
        <dbReference type="ARBA" id="ARBA00022475"/>
    </source>
</evidence>
<dbReference type="PANTHER" id="PTHR48086:SF3">
    <property type="entry name" value="SODIUM_PROLINE SYMPORTER"/>
    <property type="match status" value="1"/>
</dbReference>
<sequence>MKSSLVVYEYLSAADWFVFILILALTFGAAIYGHAIKGKNKGGVLEYMLMGRKLTLPMFVATLTATWYGGIFGVNEITFNYGIFNFITQGVFWYIAYIIFALFIVRKISKYDSVTLPELTGKMFGPKSAKTAAVFTFFYIMPIAYVLSIGMFLNMVLGISTLHGMIFGALFTCLYSAWGGFRAVVFSEIVQFVVMCSAVLIVVLFSVHAFGGISFLRAELPASHFSLTGGNSVLSTIIWGFIALATLVDPSFYQRCFAAKSTEVARKGILISTVIWICFDICTTLGALYARAVIPQGEPAYAYFFYAVQLLPVGLKGFFVAGILAIILSTLDSFMFIASNTLSYDFLRNKFKNVVLTNRIAMFAVSALCIALALLFKGSFKTIWLTLGSYMAACLLIPMLFGYVRPGKISDKLFCFSSITSALLMTLWAVTAKYHFELDGFYIGLLTSIIILSVSLIYGKQNAKSVNNL</sequence>
<dbReference type="HOGENOM" id="CLU_018808_15_3_0"/>
<dbReference type="GO" id="GO:0015293">
    <property type="term" value="F:symporter activity"/>
    <property type="evidence" value="ECO:0007669"/>
    <property type="project" value="UniProtKB-KW"/>
</dbReference>
<dbReference type="AlphaFoldDB" id="B2KDV2"/>
<feature type="transmembrane region" description="Helical" evidence="14">
    <location>
        <begin position="314"/>
        <end position="338"/>
    </location>
</feature>
<dbReference type="GO" id="GO:0005886">
    <property type="term" value="C:plasma membrane"/>
    <property type="evidence" value="ECO:0007669"/>
    <property type="project" value="UniProtKB-SubCell"/>
</dbReference>
<evidence type="ECO:0000313" key="15">
    <source>
        <dbReference type="EMBL" id="ACC98698.1"/>
    </source>
</evidence>
<protein>
    <submittedName>
        <fullName evidence="15">Na+/pantothenate symporter</fullName>
    </submittedName>
</protein>
<name>B2KDV2_ELUMP</name>
<keyword evidence="11" id="KW-0739">Sodium transport</keyword>
<dbReference type="PANTHER" id="PTHR48086">
    <property type="entry name" value="SODIUM/PROLINE SYMPORTER-RELATED"/>
    <property type="match status" value="1"/>
</dbReference>
<feature type="transmembrane region" description="Helical" evidence="14">
    <location>
        <begin position="359"/>
        <end position="376"/>
    </location>
</feature>
<gene>
    <name evidence="15" type="ordered locus">Emin_1146</name>
</gene>
<keyword evidence="10 14" id="KW-0472">Membrane</keyword>
<keyword evidence="16" id="KW-1185">Reference proteome</keyword>
<comment type="subcellular location">
    <subcellularLocation>
        <location evidence="1">Cell membrane</location>
        <topology evidence="1">Multi-pass membrane protein</topology>
    </subcellularLocation>
</comment>
<proteinExistence type="inferred from homology"/>
<dbReference type="STRING" id="445932.Emin_1146"/>
<dbReference type="KEGG" id="emi:Emin_1146"/>
<feature type="transmembrane region" description="Helical" evidence="14">
    <location>
        <begin position="132"/>
        <end position="153"/>
    </location>
</feature>
<comment type="similarity">
    <text evidence="2 13">Belongs to the sodium:solute symporter (SSF) (TC 2.A.21) family.</text>
</comment>
<evidence type="ECO:0000256" key="9">
    <source>
        <dbReference type="ARBA" id="ARBA00023065"/>
    </source>
</evidence>
<dbReference type="Gene3D" id="1.20.1730.10">
    <property type="entry name" value="Sodium/glucose cotransporter"/>
    <property type="match status" value="1"/>
</dbReference>
<organism evidence="15 16">
    <name type="scientific">Elusimicrobium minutum (strain Pei191)</name>
    <dbReference type="NCBI Taxonomy" id="445932"/>
    <lineage>
        <taxon>Bacteria</taxon>
        <taxon>Pseudomonadati</taxon>
        <taxon>Elusimicrobiota</taxon>
        <taxon>Elusimicrobia</taxon>
        <taxon>Elusimicrobiales</taxon>
        <taxon>Elusimicrobiaceae</taxon>
        <taxon>Elusimicrobium</taxon>
    </lineage>
</organism>
<keyword evidence="9" id="KW-0406">Ion transport</keyword>
<evidence type="ECO:0000256" key="7">
    <source>
        <dbReference type="ARBA" id="ARBA00022989"/>
    </source>
</evidence>
<evidence type="ECO:0000256" key="14">
    <source>
        <dbReference type="SAM" id="Phobius"/>
    </source>
</evidence>
<evidence type="ECO:0000256" key="10">
    <source>
        <dbReference type="ARBA" id="ARBA00023136"/>
    </source>
</evidence>
<evidence type="ECO:0000256" key="8">
    <source>
        <dbReference type="ARBA" id="ARBA00023053"/>
    </source>
</evidence>
<evidence type="ECO:0000256" key="3">
    <source>
        <dbReference type="ARBA" id="ARBA00022448"/>
    </source>
</evidence>
<feature type="transmembrane region" description="Helical" evidence="14">
    <location>
        <begin position="269"/>
        <end position="294"/>
    </location>
</feature>
<reference evidence="15 16" key="1">
    <citation type="journal article" date="2009" name="Appl. Environ. Microbiol.">
        <title>Genomic analysis of 'Elusimicrobium minutum,' the first cultivated representative of the phylum 'Elusimicrobia' (formerly termite group 1).</title>
        <authorList>
            <person name="Herlemann D.P.R."/>
            <person name="Geissinger O."/>
            <person name="Ikeda-Ohtsubo W."/>
            <person name="Kunin V."/>
            <person name="Sun H."/>
            <person name="Lapidus A."/>
            <person name="Hugenholtz P."/>
            <person name="Brune A."/>
        </authorList>
    </citation>
    <scope>NUCLEOTIDE SEQUENCE [LARGE SCALE GENOMIC DNA]</scope>
    <source>
        <strain evidence="15 16">Pei191</strain>
    </source>
</reference>
<evidence type="ECO:0000256" key="6">
    <source>
        <dbReference type="ARBA" id="ARBA00022847"/>
    </source>
</evidence>
<feature type="transmembrane region" description="Helical" evidence="14">
    <location>
        <begin position="382"/>
        <end position="401"/>
    </location>
</feature>
<evidence type="ECO:0000256" key="13">
    <source>
        <dbReference type="RuleBase" id="RU362091"/>
    </source>
</evidence>
<evidence type="ECO:0000313" key="16">
    <source>
        <dbReference type="Proteomes" id="UP000001029"/>
    </source>
</evidence>
<keyword evidence="5 14" id="KW-0812">Transmembrane</keyword>
<evidence type="ECO:0000256" key="2">
    <source>
        <dbReference type="ARBA" id="ARBA00006434"/>
    </source>
</evidence>
<feature type="transmembrane region" description="Helical" evidence="14">
    <location>
        <begin position="54"/>
        <end position="74"/>
    </location>
</feature>
<dbReference type="Proteomes" id="UP000001029">
    <property type="component" value="Chromosome"/>
</dbReference>
<evidence type="ECO:0000256" key="5">
    <source>
        <dbReference type="ARBA" id="ARBA00022692"/>
    </source>
</evidence>
<dbReference type="CDD" id="cd10322">
    <property type="entry name" value="SLC5sbd"/>
    <property type="match status" value="1"/>
</dbReference>
<evidence type="ECO:0000256" key="12">
    <source>
        <dbReference type="ARBA" id="ARBA00033708"/>
    </source>
</evidence>
<feature type="transmembrane region" description="Helical" evidence="14">
    <location>
        <begin position="165"/>
        <end position="185"/>
    </location>
</feature>
<keyword evidence="4" id="KW-1003">Cell membrane</keyword>
<feature type="transmembrane region" description="Helical" evidence="14">
    <location>
        <begin position="16"/>
        <end position="33"/>
    </location>
</feature>
<feature type="transmembrane region" description="Helical" evidence="14">
    <location>
        <begin position="192"/>
        <end position="216"/>
    </location>
</feature>
<dbReference type="OrthoDB" id="9814523at2"/>
<evidence type="ECO:0000256" key="11">
    <source>
        <dbReference type="ARBA" id="ARBA00023201"/>
    </source>
</evidence>
<dbReference type="EMBL" id="CP001055">
    <property type="protein sequence ID" value="ACC98698.1"/>
    <property type="molecule type" value="Genomic_DNA"/>
</dbReference>
<keyword evidence="3" id="KW-0813">Transport</keyword>
<dbReference type="InterPro" id="IPR001734">
    <property type="entry name" value="Na/solute_symporter"/>
</dbReference>
<dbReference type="RefSeq" id="WP_012415313.1">
    <property type="nucleotide sequence ID" value="NC_010644.1"/>
</dbReference>
<feature type="transmembrane region" description="Helical" evidence="14">
    <location>
        <begin position="413"/>
        <end position="434"/>
    </location>
</feature>
<comment type="catalytic activity">
    <reaction evidence="12">
        <text>L-proline(in) + Na(+)(in) = L-proline(out) + Na(+)(out)</text>
        <dbReference type="Rhea" id="RHEA:28967"/>
        <dbReference type="ChEBI" id="CHEBI:29101"/>
        <dbReference type="ChEBI" id="CHEBI:60039"/>
    </reaction>
</comment>
<evidence type="ECO:0000256" key="1">
    <source>
        <dbReference type="ARBA" id="ARBA00004651"/>
    </source>
</evidence>
<accession>B2KDV2</accession>
<feature type="transmembrane region" description="Helical" evidence="14">
    <location>
        <begin position="440"/>
        <end position="459"/>
    </location>
</feature>
<dbReference type="InterPro" id="IPR038377">
    <property type="entry name" value="Na/Glc_symporter_sf"/>
</dbReference>